<dbReference type="RefSeq" id="WP_395130232.1">
    <property type="nucleotide sequence ID" value="NZ_JBIMPM010000028.1"/>
</dbReference>
<name>A0ABW7L770_9BURK</name>
<evidence type="ECO:0000313" key="3">
    <source>
        <dbReference type="Proteomes" id="UP001609186"/>
    </source>
</evidence>
<evidence type="ECO:0000256" key="1">
    <source>
        <dbReference type="SAM" id="MobiDB-lite"/>
    </source>
</evidence>
<protein>
    <submittedName>
        <fullName evidence="2">ATP-binding protein</fullName>
    </submittedName>
</protein>
<keyword evidence="3" id="KW-1185">Reference proteome</keyword>
<keyword evidence="2" id="KW-0067">ATP-binding</keyword>
<proteinExistence type="predicted"/>
<feature type="region of interest" description="Disordered" evidence="1">
    <location>
        <begin position="1"/>
        <end position="23"/>
    </location>
</feature>
<dbReference type="EMBL" id="JBIMPM010000028">
    <property type="protein sequence ID" value="MFH5253906.1"/>
    <property type="molecule type" value="Genomic_DNA"/>
</dbReference>
<keyword evidence="2" id="KW-0547">Nucleotide-binding</keyword>
<sequence>MTNTNHTEPRRDAQVARLPDPLPSREVHTKLGAQLPPAPRSLAETGLSMAFVAGLVLKSTLVLGRPSYGDLVERHCLPLAVLDDVFAFLVREHLVELTHRGATDLDVTFRLTDAGRVLALEERERSGYSGPAPVTLDAYLASVAAHSVRKLHIGQSDVWAAFEGVVIDTAVLDAAAAALNAGRPLLIYGPAGSGKTFLAERLGSLMHGRVPVPHAICAAGEVIQVYDPLVHVDAQAACGGQSVDRRWRLCRRPVVMSGGELTLDELDLRRDEAAGFYQAPPHMKANMGMYVVDDLGRQRVEPRDLLNRWLRPLDRGVDFMTLESGNRFVLPFDVWPVFSSNLAPEQFCDDAFMRRLGSKLHVGAMSIDDYRAVYDAACATLGLVSASDAFDFLLHRLHLPTGKAFLACFPADLLRLVAAGARYRGDPPEVTHDALYDAWASYFGAAPERDGGHPPPIERGGRTFVTG</sequence>
<evidence type="ECO:0000313" key="2">
    <source>
        <dbReference type="EMBL" id="MFH5253906.1"/>
    </source>
</evidence>
<reference evidence="2 3" key="1">
    <citation type="submission" date="2024-10" db="EMBL/GenBank/DDBJ databases">
        <title>Burkholderia semiarida in Mexico.</title>
        <authorList>
            <person name="Estrada P."/>
        </authorList>
    </citation>
    <scope>NUCLEOTIDE SEQUENCE [LARGE SCALE GENOMIC DNA]</scope>
    <source>
        <strain evidence="2 3">CLM7-1</strain>
    </source>
</reference>
<dbReference type="GO" id="GO:0005524">
    <property type="term" value="F:ATP binding"/>
    <property type="evidence" value="ECO:0007669"/>
    <property type="project" value="UniProtKB-KW"/>
</dbReference>
<comment type="caution">
    <text evidence="2">The sequence shown here is derived from an EMBL/GenBank/DDBJ whole genome shotgun (WGS) entry which is preliminary data.</text>
</comment>
<dbReference type="InterPro" id="IPR027417">
    <property type="entry name" value="P-loop_NTPase"/>
</dbReference>
<dbReference type="Gene3D" id="3.40.50.300">
    <property type="entry name" value="P-loop containing nucleotide triphosphate hydrolases"/>
    <property type="match status" value="1"/>
</dbReference>
<dbReference type="SUPFAM" id="SSF52540">
    <property type="entry name" value="P-loop containing nucleoside triphosphate hydrolases"/>
    <property type="match status" value="1"/>
</dbReference>
<feature type="region of interest" description="Disordered" evidence="1">
    <location>
        <begin position="447"/>
        <end position="467"/>
    </location>
</feature>
<dbReference type="Proteomes" id="UP001609186">
    <property type="component" value="Unassembled WGS sequence"/>
</dbReference>
<organism evidence="2 3">
    <name type="scientific">Burkholderia semiarida</name>
    <dbReference type="NCBI Taxonomy" id="2843303"/>
    <lineage>
        <taxon>Bacteria</taxon>
        <taxon>Pseudomonadati</taxon>
        <taxon>Pseudomonadota</taxon>
        <taxon>Betaproteobacteria</taxon>
        <taxon>Burkholderiales</taxon>
        <taxon>Burkholderiaceae</taxon>
        <taxon>Burkholderia</taxon>
        <taxon>Burkholderia cepacia complex</taxon>
    </lineage>
</organism>
<gene>
    <name evidence="2" type="ORF">ACGTRS_22010</name>
</gene>
<accession>A0ABW7L770</accession>